<proteinExistence type="predicted"/>
<name>A0AC60NTT2_IXOPE</name>
<feature type="non-terminal residue" evidence="1">
    <location>
        <position position="425"/>
    </location>
</feature>
<feature type="non-terminal residue" evidence="1">
    <location>
        <position position="1"/>
    </location>
</feature>
<evidence type="ECO:0000313" key="1">
    <source>
        <dbReference type="EMBL" id="KAG0410546.1"/>
    </source>
</evidence>
<gene>
    <name evidence="1" type="ORF">HPB47_012331</name>
</gene>
<protein>
    <submittedName>
        <fullName evidence="1">Uncharacterized protein</fullName>
    </submittedName>
</protein>
<organism evidence="1 2">
    <name type="scientific">Ixodes persulcatus</name>
    <name type="common">Taiga tick</name>
    <dbReference type="NCBI Taxonomy" id="34615"/>
    <lineage>
        <taxon>Eukaryota</taxon>
        <taxon>Metazoa</taxon>
        <taxon>Ecdysozoa</taxon>
        <taxon>Arthropoda</taxon>
        <taxon>Chelicerata</taxon>
        <taxon>Arachnida</taxon>
        <taxon>Acari</taxon>
        <taxon>Parasitiformes</taxon>
        <taxon>Ixodida</taxon>
        <taxon>Ixodoidea</taxon>
        <taxon>Ixodidae</taxon>
        <taxon>Ixodinae</taxon>
        <taxon>Ixodes</taxon>
    </lineage>
</organism>
<accession>A0AC60NTT2</accession>
<comment type="caution">
    <text evidence="1">The sequence shown here is derived from an EMBL/GenBank/DDBJ whole genome shotgun (WGS) entry which is preliminary data.</text>
</comment>
<sequence length="425" mass="47948">FLNYSSASEDCLYLNVWRPASACQNVDSCLKKLPVVVFIHGGAFQWGDSALFIYDPANFVALSNVVFVTFNYRLSIFGFLSLEKPERLGNMGLWDQNLVLKWVQKNIEHFGGDPNEVTLSGQSAGAISVGLHAVAPPSQGLFKRVIMESGTPLSMILGMSYRGVSKFTHIAGALGCYDTRLSFNEQLNKVMACLRKLDARFIIKILASVDEVQRMFSPIHGDDFLPQHVLSERTWKSLSFKNVLIGTNRDEGSLFLDHLKFTFPRLEQVMSGDYRLAITFSLAPVFDIPVSKVKHLVNFYFGGYETKHDTKTVVDIFGKIFGDAVFDCPTQLFAETIARQGISTYRYIFAHESTFSFWPDWMGVVHAEELAYTLGSLPFYKDSGRYTEPLDDYEKEQLAKIQYTTEEQAFMEEIVSAWGSFIRAG</sequence>
<dbReference type="EMBL" id="JABSTQ010011514">
    <property type="protein sequence ID" value="KAG0410546.1"/>
    <property type="molecule type" value="Genomic_DNA"/>
</dbReference>
<evidence type="ECO:0000313" key="2">
    <source>
        <dbReference type="Proteomes" id="UP000805193"/>
    </source>
</evidence>
<dbReference type="Proteomes" id="UP000805193">
    <property type="component" value="Unassembled WGS sequence"/>
</dbReference>
<reference evidence="1 2" key="1">
    <citation type="journal article" date="2020" name="Cell">
        <title>Large-Scale Comparative Analyses of Tick Genomes Elucidate Their Genetic Diversity and Vector Capacities.</title>
        <authorList>
            <consortium name="Tick Genome and Microbiome Consortium (TIGMIC)"/>
            <person name="Jia N."/>
            <person name="Wang J."/>
            <person name="Shi W."/>
            <person name="Du L."/>
            <person name="Sun Y."/>
            <person name="Zhan W."/>
            <person name="Jiang J.F."/>
            <person name="Wang Q."/>
            <person name="Zhang B."/>
            <person name="Ji P."/>
            <person name="Bell-Sakyi L."/>
            <person name="Cui X.M."/>
            <person name="Yuan T.T."/>
            <person name="Jiang B.G."/>
            <person name="Yang W.F."/>
            <person name="Lam T.T."/>
            <person name="Chang Q.C."/>
            <person name="Ding S.J."/>
            <person name="Wang X.J."/>
            <person name="Zhu J.G."/>
            <person name="Ruan X.D."/>
            <person name="Zhao L."/>
            <person name="Wei J.T."/>
            <person name="Ye R.Z."/>
            <person name="Que T.C."/>
            <person name="Du C.H."/>
            <person name="Zhou Y.H."/>
            <person name="Cheng J.X."/>
            <person name="Dai P.F."/>
            <person name="Guo W.B."/>
            <person name="Han X.H."/>
            <person name="Huang E.J."/>
            <person name="Li L.F."/>
            <person name="Wei W."/>
            <person name="Gao Y.C."/>
            <person name="Liu J.Z."/>
            <person name="Shao H.Z."/>
            <person name="Wang X."/>
            <person name="Wang C.C."/>
            <person name="Yang T.C."/>
            <person name="Huo Q.B."/>
            <person name="Li W."/>
            <person name="Chen H.Y."/>
            <person name="Chen S.E."/>
            <person name="Zhou L.G."/>
            <person name="Ni X.B."/>
            <person name="Tian J.H."/>
            <person name="Sheng Y."/>
            <person name="Liu T."/>
            <person name="Pan Y.S."/>
            <person name="Xia L.Y."/>
            <person name="Li J."/>
            <person name="Zhao F."/>
            <person name="Cao W.C."/>
        </authorList>
    </citation>
    <scope>NUCLEOTIDE SEQUENCE [LARGE SCALE GENOMIC DNA]</scope>
    <source>
        <strain evidence="1">Iper-2018</strain>
    </source>
</reference>
<keyword evidence="2" id="KW-1185">Reference proteome</keyword>